<proteinExistence type="inferred from homology"/>
<accession>A0A285TNM8</accession>
<evidence type="ECO:0000256" key="1">
    <source>
        <dbReference type="ARBA" id="ARBA00006484"/>
    </source>
</evidence>
<dbReference type="PANTHER" id="PTHR44196:SF1">
    <property type="entry name" value="DEHYDROGENASE_REDUCTASE SDR FAMILY MEMBER 7B"/>
    <property type="match status" value="1"/>
</dbReference>
<dbReference type="EMBL" id="OBMM01000004">
    <property type="protein sequence ID" value="SOC24259.1"/>
    <property type="molecule type" value="Genomic_DNA"/>
</dbReference>
<gene>
    <name evidence="4" type="ORF">SAMN05428964_104294</name>
</gene>
<dbReference type="AlphaFoldDB" id="A0A285TNM8"/>
<sequence>MSLQYHAILITGASSGIGAALARHYARTGVTLFISGRDQTRLKLVENECRAAGANVFADVLDVTERETMAEYVTKCDQITPLSLIVANAGISAGTGSEGEEPDQVRDIFATNVAGVLNTIDPAITLMSARGHGQIALVSSQASWRGLPSAPAYCASKAAVRTYGEGLRGALAPFGIKVNVICPGFVKSRITDANDFPMPFFMQADKAAIKIDKGLTKNRGMIAFPWQMNILIGVLKIVPQSLLDLAASRIPRKASKNEVHQRLESPPNMHSPVSNREA</sequence>
<dbReference type="Pfam" id="PF00106">
    <property type="entry name" value="adh_short"/>
    <property type="match status" value="1"/>
</dbReference>
<name>A0A285TNM8_9PROT</name>
<dbReference type="RefSeq" id="WP_097052476.1">
    <property type="nucleotide sequence ID" value="NZ_OBMM01000004.1"/>
</dbReference>
<dbReference type="InterPro" id="IPR036291">
    <property type="entry name" value="NAD(P)-bd_dom_sf"/>
</dbReference>
<comment type="similarity">
    <text evidence="1">Belongs to the short-chain dehydrogenases/reductases (SDR) family.</text>
</comment>
<evidence type="ECO:0000313" key="4">
    <source>
        <dbReference type="EMBL" id="SOC24259.1"/>
    </source>
</evidence>
<protein>
    <submittedName>
        <fullName evidence="4">Short-chain dehydrogenase</fullName>
    </submittedName>
</protein>
<dbReference type="GO" id="GO:0016020">
    <property type="term" value="C:membrane"/>
    <property type="evidence" value="ECO:0007669"/>
    <property type="project" value="TreeGrafter"/>
</dbReference>
<dbReference type="InterPro" id="IPR002347">
    <property type="entry name" value="SDR_fam"/>
</dbReference>
<dbReference type="Gene3D" id="3.40.50.720">
    <property type="entry name" value="NAD(P)-binding Rossmann-like Domain"/>
    <property type="match status" value="1"/>
</dbReference>
<organism evidence="4 5">
    <name type="scientific">Thalassospira xiamenensis</name>
    <dbReference type="NCBI Taxonomy" id="220697"/>
    <lineage>
        <taxon>Bacteria</taxon>
        <taxon>Pseudomonadati</taxon>
        <taxon>Pseudomonadota</taxon>
        <taxon>Alphaproteobacteria</taxon>
        <taxon>Rhodospirillales</taxon>
        <taxon>Thalassospiraceae</taxon>
        <taxon>Thalassospira</taxon>
    </lineage>
</organism>
<feature type="region of interest" description="Disordered" evidence="3">
    <location>
        <begin position="255"/>
        <end position="278"/>
    </location>
</feature>
<evidence type="ECO:0000256" key="3">
    <source>
        <dbReference type="SAM" id="MobiDB-lite"/>
    </source>
</evidence>
<dbReference type="PANTHER" id="PTHR44196">
    <property type="entry name" value="DEHYDROGENASE/REDUCTASE SDR FAMILY MEMBER 7B"/>
    <property type="match status" value="1"/>
</dbReference>
<dbReference type="SUPFAM" id="SSF51735">
    <property type="entry name" value="NAD(P)-binding Rossmann-fold domains"/>
    <property type="match status" value="1"/>
</dbReference>
<evidence type="ECO:0000256" key="2">
    <source>
        <dbReference type="ARBA" id="ARBA00023002"/>
    </source>
</evidence>
<keyword evidence="2" id="KW-0560">Oxidoreductase</keyword>
<evidence type="ECO:0000313" key="5">
    <source>
        <dbReference type="Proteomes" id="UP000219068"/>
    </source>
</evidence>
<reference evidence="4 5" key="1">
    <citation type="submission" date="2017-08" db="EMBL/GenBank/DDBJ databases">
        <authorList>
            <person name="de Groot N.N."/>
        </authorList>
    </citation>
    <scope>NUCLEOTIDE SEQUENCE [LARGE SCALE GENOMIC DNA]</scope>
    <source>
        <strain evidence="4 5">USBA 78</strain>
    </source>
</reference>
<dbReference type="PRINTS" id="PR00081">
    <property type="entry name" value="GDHRDH"/>
</dbReference>
<dbReference type="GO" id="GO:0016491">
    <property type="term" value="F:oxidoreductase activity"/>
    <property type="evidence" value="ECO:0007669"/>
    <property type="project" value="UniProtKB-KW"/>
</dbReference>
<dbReference type="PROSITE" id="PS00061">
    <property type="entry name" value="ADH_SHORT"/>
    <property type="match status" value="1"/>
</dbReference>
<dbReference type="InterPro" id="IPR020904">
    <property type="entry name" value="Sc_DH/Rdtase_CS"/>
</dbReference>
<dbReference type="Proteomes" id="UP000219068">
    <property type="component" value="Unassembled WGS sequence"/>
</dbReference>